<evidence type="ECO:0000313" key="2">
    <source>
        <dbReference type="Proteomes" id="UP000274131"/>
    </source>
</evidence>
<evidence type="ECO:0000313" key="1">
    <source>
        <dbReference type="EMBL" id="VDD85326.1"/>
    </source>
</evidence>
<dbReference type="EMBL" id="UXUI01000795">
    <property type="protein sequence ID" value="VDD85326.1"/>
    <property type="molecule type" value="Genomic_DNA"/>
</dbReference>
<evidence type="ECO:0000313" key="3">
    <source>
        <dbReference type="WBParaSite" id="EVEC_0000071201-mRNA-1"/>
    </source>
</evidence>
<organism evidence="3">
    <name type="scientific">Enterobius vermicularis</name>
    <name type="common">Human pinworm</name>
    <dbReference type="NCBI Taxonomy" id="51028"/>
    <lineage>
        <taxon>Eukaryota</taxon>
        <taxon>Metazoa</taxon>
        <taxon>Ecdysozoa</taxon>
        <taxon>Nematoda</taxon>
        <taxon>Chromadorea</taxon>
        <taxon>Rhabditida</taxon>
        <taxon>Spirurina</taxon>
        <taxon>Oxyuridomorpha</taxon>
        <taxon>Oxyuroidea</taxon>
        <taxon>Oxyuridae</taxon>
        <taxon>Enterobius</taxon>
    </lineage>
</organism>
<proteinExistence type="predicted"/>
<dbReference type="AlphaFoldDB" id="A0A0N4UTQ4"/>
<dbReference type="Proteomes" id="UP000274131">
    <property type="component" value="Unassembled WGS sequence"/>
</dbReference>
<dbReference type="WBParaSite" id="EVEC_0000071201-mRNA-1">
    <property type="protein sequence ID" value="EVEC_0000071201-mRNA-1"/>
    <property type="gene ID" value="EVEC_0000071201"/>
</dbReference>
<keyword evidence="2" id="KW-1185">Reference proteome</keyword>
<reference evidence="1 2" key="2">
    <citation type="submission" date="2018-10" db="EMBL/GenBank/DDBJ databases">
        <authorList>
            <consortium name="Pathogen Informatics"/>
        </authorList>
    </citation>
    <scope>NUCLEOTIDE SEQUENCE [LARGE SCALE GENOMIC DNA]</scope>
</reference>
<gene>
    <name evidence="1" type="ORF">EVEC_LOCUS469</name>
</gene>
<sequence length="126" mass="14791">MRRVHNGLHVPQVDKIDTNVMPFKHLIRFMFKEKRRIKRDKKYCIEIKFEGMAQRTRYEGFGDVASVIKLHNGDSATFNFDTDRSIAEFYFIPAENLERITMLPLRTDFVRKLSEASPTSLKLHGS</sequence>
<protein>
    <submittedName>
        <fullName evidence="3">WYL domain-containing protein</fullName>
    </submittedName>
</protein>
<accession>A0A0N4UTQ4</accession>
<name>A0A0N4UTQ4_ENTVE</name>
<reference evidence="3" key="1">
    <citation type="submission" date="2017-02" db="UniProtKB">
        <authorList>
            <consortium name="WormBaseParasite"/>
        </authorList>
    </citation>
    <scope>IDENTIFICATION</scope>
</reference>